<keyword evidence="5" id="KW-1185">Reference proteome</keyword>
<keyword evidence="3" id="KW-1133">Transmembrane helix</keyword>
<reference evidence="4 5" key="1">
    <citation type="journal article" date="2015" name="BMC Genomics">
        <title>The genome of the truffle-parasite Tolypocladium ophioglossoides and the evolution of antifungal peptaibiotics.</title>
        <authorList>
            <person name="Quandt C.A."/>
            <person name="Bushley K.E."/>
            <person name="Spatafora J.W."/>
        </authorList>
    </citation>
    <scope>NUCLEOTIDE SEQUENCE [LARGE SCALE GENOMIC DNA]</scope>
    <source>
        <strain evidence="4 5">CBS 100239</strain>
    </source>
</reference>
<proteinExistence type="predicted"/>
<comment type="caution">
    <text evidence="4">The sequence shown here is derived from an EMBL/GenBank/DDBJ whole genome shotgun (WGS) entry which is preliminary data.</text>
</comment>
<feature type="region of interest" description="Disordered" evidence="2">
    <location>
        <begin position="118"/>
        <end position="179"/>
    </location>
</feature>
<dbReference type="EMBL" id="LFRF01000019">
    <property type="protein sequence ID" value="KND89262.1"/>
    <property type="molecule type" value="Genomic_DNA"/>
</dbReference>
<accession>A0A0L0N5A5</accession>
<keyword evidence="3" id="KW-0812">Transmembrane</keyword>
<evidence type="ECO:0000256" key="1">
    <source>
        <dbReference type="SAM" id="Coils"/>
    </source>
</evidence>
<feature type="coiled-coil region" evidence="1">
    <location>
        <begin position="321"/>
        <end position="359"/>
    </location>
</feature>
<dbReference type="Proteomes" id="UP000036947">
    <property type="component" value="Unassembled WGS sequence"/>
</dbReference>
<evidence type="ECO:0000313" key="5">
    <source>
        <dbReference type="Proteomes" id="UP000036947"/>
    </source>
</evidence>
<organism evidence="4 5">
    <name type="scientific">Tolypocladium ophioglossoides (strain CBS 100239)</name>
    <name type="common">Snaketongue truffleclub</name>
    <name type="synonym">Elaphocordyceps ophioglossoides</name>
    <dbReference type="NCBI Taxonomy" id="1163406"/>
    <lineage>
        <taxon>Eukaryota</taxon>
        <taxon>Fungi</taxon>
        <taxon>Dikarya</taxon>
        <taxon>Ascomycota</taxon>
        <taxon>Pezizomycotina</taxon>
        <taxon>Sordariomycetes</taxon>
        <taxon>Hypocreomycetidae</taxon>
        <taxon>Hypocreales</taxon>
        <taxon>Ophiocordycipitaceae</taxon>
        <taxon>Tolypocladium</taxon>
    </lineage>
</organism>
<evidence type="ECO:0000256" key="3">
    <source>
        <dbReference type="SAM" id="Phobius"/>
    </source>
</evidence>
<dbReference type="OrthoDB" id="5153950at2759"/>
<gene>
    <name evidence="4" type="ORF">TOPH_05954</name>
</gene>
<dbReference type="AlphaFoldDB" id="A0A0L0N5A5"/>
<feature type="transmembrane region" description="Helical" evidence="3">
    <location>
        <begin position="396"/>
        <end position="425"/>
    </location>
</feature>
<keyword evidence="3" id="KW-0472">Membrane</keyword>
<sequence>MSRDKISEEAVYYALKGIFRGANANVRKPDIIRALIIQHANEKDLAALIQSHSVEVVCASARTLLLDEIFGSKKRAKRRFAEIPNSKPAPGPSLLSPAALAKSEAGLINYAIDDGQESAKSMPAESEPVVPANGQESAKNKPAESEPIVPANGQESAKSKTAESEPVVPADGPKPSKLPTAMTSLPYGAQYRLLVEIQHVLEQACFEFAQRNHSSILIQNGWDSPQAAELNLFVRELGNRRHKPATTKATVKMPIGSLVSSIEDIRHAAVHRHRLSISGVDRIFEDSENLLAFLGDDERIRRMKCLRRDTCRSLAELDRNEREASSALELKRKKIEEQRQELKRQEDAAMLDAEEARRRFRDLAGAKMQRVITSWAAEEASNNSRGETDGIRRRSLIIIVSALQIILGTFLKPLVLSIMAVSLYISKYVF</sequence>
<evidence type="ECO:0000313" key="4">
    <source>
        <dbReference type="EMBL" id="KND89262.1"/>
    </source>
</evidence>
<keyword evidence="1" id="KW-0175">Coiled coil</keyword>
<evidence type="ECO:0000256" key="2">
    <source>
        <dbReference type="SAM" id="MobiDB-lite"/>
    </source>
</evidence>
<protein>
    <submittedName>
        <fullName evidence="4">Uncharacterized protein</fullName>
    </submittedName>
</protein>
<dbReference type="STRING" id="1163406.A0A0L0N5A5"/>
<name>A0A0L0N5A5_TOLOC</name>